<organism evidence="2 3">
    <name type="scientific">Pseudomonas phage JB10</name>
    <dbReference type="NCBI Taxonomy" id="3028140"/>
    <lineage>
        <taxon>Viruses</taxon>
        <taxon>Duplodnaviria</taxon>
        <taxon>Heunggongvirae</taxon>
        <taxon>Uroviricota</taxon>
        <taxon>Caudoviricetes</taxon>
        <taxon>Autographivirales</taxon>
        <taxon>Autoscriptoviridae</taxon>
        <taxon>Krylovirinae</taxon>
        <taxon>Phikmvvirus</taxon>
        <taxon>Phikmvvirus JB10</taxon>
    </lineage>
</organism>
<name>A0AAF0CZ87_9CAUD</name>
<dbReference type="EMBL" id="OQ412633">
    <property type="protein sequence ID" value="WEM34109.1"/>
    <property type="molecule type" value="Genomic_DNA"/>
</dbReference>
<feature type="compositionally biased region" description="Basic and acidic residues" evidence="1">
    <location>
        <begin position="76"/>
        <end position="97"/>
    </location>
</feature>
<keyword evidence="3" id="KW-1185">Reference proteome</keyword>
<evidence type="ECO:0000313" key="3">
    <source>
        <dbReference type="Proteomes" id="UP001216454"/>
    </source>
</evidence>
<reference evidence="2 3" key="1">
    <citation type="submission" date="2023-02" db="EMBL/GenBank/DDBJ databases">
        <title>Class-driven Synergy and Antagonism between a Pseudomonas Phage and Antibiotics.</title>
        <authorList>
            <person name="Nicholls P."/>
            <person name="Clark J.R."/>
            <person name="Gu Liu C."/>
            <person name="Terwilliger A."/>
            <person name="Maresso A.W."/>
        </authorList>
    </citation>
    <scope>NUCLEOTIDE SEQUENCE [LARGE SCALE GENOMIC DNA]</scope>
</reference>
<feature type="compositionally biased region" description="Pro residues" evidence="1">
    <location>
        <begin position="129"/>
        <end position="140"/>
    </location>
</feature>
<accession>A0AAF0CZ87</accession>
<evidence type="ECO:0000313" key="2">
    <source>
        <dbReference type="EMBL" id="WEM34109.1"/>
    </source>
</evidence>
<dbReference type="Proteomes" id="UP001216454">
    <property type="component" value="Segment"/>
</dbReference>
<sequence>MQYHFTHYNGYRFGVELEDEAVFPCIDGKRATWDKVAACAGSLVHYMAQDLIDFGQRKLRDLEDEQDEPVPAEPAPRPDLHQDDPRIQHPSSDERTELVAVVPLAAEVPPTPRQPGHGGGTEREYRRLCPPPPPEWLVGS</sequence>
<protein>
    <submittedName>
        <fullName evidence="2">Uncharacterized protein</fullName>
    </submittedName>
</protein>
<evidence type="ECO:0000256" key="1">
    <source>
        <dbReference type="SAM" id="MobiDB-lite"/>
    </source>
</evidence>
<proteinExistence type="predicted"/>
<feature type="compositionally biased region" description="Low complexity" evidence="1">
    <location>
        <begin position="98"/>
        <end position="108"/>
    </location>
</feature>
<feature type="region of interest" description="Disordered" evidence="1">
    <location>
        <begin position="58"/>
        <end position="140"/>
    </location>
</feature>